<dbReference type="PANTHER" id="PTHR46797">
    <property type="entry name" value="HTH-TYPE TRANSCRIPTIONAL REGULATOR"/>
    <property type="match status" value="1"/>
</dbReference>
<keyword evidence="1" id="KW-0238">DNA-binding</keyword>
<dbReference type="PROSITE" id="PS50943">
    <property type="entry name" value="HTH_CROC1"/>
    <property type="match status" value="1"/>
</dbReference>
<sequence length="132" mass="15146">MGFGEKIRYIRSRFSLTTKQLATLLHVSQSYISHVENNRRKLSRDKIVILSQKLNTPVEFFLYDDPQTLEEFESRDSSGQNHGDEDYLNYSGVVQQAVAANISPEELGQAIEFIKGYNKIHQKQGDHRSGIE</sequence>
<dbReference type="PANTHER" id="PTHR46797:SF1">
    <property type="entry name" value="METHYLPHOSPHONATE SYNTHASE"/>
    <property type="match status" value="1"/>
</dbReference>
<feature type="domain" description="HTH cro/C1-type" evidence="2">
    <location>
        <begin position="7"/>
        <end position="61"/>
    </location>
</feature>
<organism evidence="3 4">
    <name type="scientific">Sporomusa acidovorans (strain ATCC 49682 / DSM 3132 / Mol)</name>
    <dbReference type="NCBI Taxonomy" id="1123286"/>
    <lineage>
        <taxon>Bacteria</taxon>
        <taxon>Bacillati</taxon>
        <taxon>Bacillota</taxon>
        <taxon>Negativicutes</taxon>
        <taxon>Selenomonadales</taxon>
        <taxon>Sporomusaceae</taxon>
        <taxon>Sporomusa</taxon>
    </lineage>
</organism>
<dbReference type="EMBL" id="CP155571">
    <property type="protein sequence ID" value="XFO70795.1"/>
    <property type="molecule type" value="Genomic_DNA"/>
</dbReference>
<dbReference type="CDD" id="cd00093">
    <property type="entry name" value="HTH_XRE"/>
    <property type="match status" value="1"/>
</dbReference>
<protein>
    <recommendedName>
        <fullName evidence="2">HTH cro/C1-type domain-containing protein</fullName>
    </recommendedName>
</protein>
<dbReference type="InterPro" id="IPR010982">
    <property type="entry name" value="Lambda_DNA-bd_dom_sf"/>
</dbReference>
<dbReference type="SMART" id="SM00530">
    <property type="entry name" value="HTH_XRE"/>
    <property type="match status" value="1"/>
</dbReference>
<evidence type="ECO:0000313" key="3">
    <source>
        <dbReference type="EMBL" id="XFO70795.1"/>
    </source>
</evidence>
<proteinExistence type="predicted"/>
<dbReference type="SUPFAM" id="SSF47413">
    <property type="entry name" value="lambda repressor-like DNA-binding domains"/>
    <property type="match status" value="1"/>
</dbReference>
<dbReference type="Gene3D" id="1.10.260.40">
    <property type="entry name" value="lambda repressor-like DNA-binding domains"/>
    <property type="match status" value="1"/>
</dbReference>
<dbReference type="InterPro" id="IPR050807">
    <property type="entry name" value="TransReg_Diox_bact_type"/>
</dbReference>
<reference evidence="3" key="1">
    <citation type="submission" date="2024-05" db="EMBL/GenBank/DDBJ databases">
        <title>Isolation and characterization of Sporomusa carbonis sp. nov., a carboxydotrophic hydrogenogen in the genus of Sporomusa isolated from a charcoal burning pile.</title>
        <authorList>
            <person name="Boeer T."/>
            <person name="Rosenbaum F."/>
            <person name="Eysell L."/>
            <person name="Mueller V."/>
            <person name="Daniel R."/>
            <person name="Poehlein A."/>
        </authorList>
    </citation>
    <scope>NUCLEOTIDE SEQUENCE [LARGE SCALE GENOMIC DNA]</scope>
    <source>
        <strain evidence="3">DSM 3132</strain>
    </source>
</reference>
<evidence type="ECO:0000256" key="1">
    <source>
        <dbReference type="ARBA" id="ARBA00023125"/>
    </source>
</evidence>
<dbReference type="Proteomes" id="UP000216052">
    <property type="component" value="Chromosome"/>
</dbReference>
<dbReference type="Pfam" id="PF01381">
    <property type="entry name" value="HTH_3"/>
    <property type="match status" value="1"/>
</dbReference>
<accession>A0ABZ3IYE1</accession>
<gene>
    <name evidence="3" type="ORF">SPACI_007950</name>
</gene>
<keyword evidence="4" id="KW-1185">Reference proteome</keyword>
<evidence type="ECO:0000313" key="4">
    <source>
        <dbReference type="Proteomes" id="UP000216052"/>
    </source>
</evidence>
<name>A0ABZ3IYE1_SPOA4</name>
<dbReference type="InterPro" id="IPR001387">
    <property type="entry name" value="Cro/C1-type_HTH"/>
</dbReference>
<evidence type="ECO:0000259" key="2">
    <source>
        <dbReference type="PROSITE" id="PS50943"/>
    </source>
</evidence>
<dbReference type="RefSeq" id="WP_093794362.1">
    <property type="nucleotide sequence ID" value="NZ_CP155571.1"/>
</dbReference>